<dbReference type="InterPro" id="IPR001584">
    <property type="entry name" value="Integrase_cat-core"/>
</dbReference>
<dbReference type="PANTHER" id="PTHR46889">
    <property type="entry name" value="TRANSPOSASE INSF FOR INSERTION SEQUENCE IS3B-RELATED"/>
    <property type="match status" value="1"/>
</dbReference>
<dbReference type="GO" id="GO:0015074">
    <property type="term" value="P:DNA integration"/>
    <property type="evidence" value="ECO:0007669"/>
    <property type="project" value="InterPro"/>
</dbReference>
<dbReference type="InterPro" id="IPR050900">
    <property type="entry name" value="Transposase_IS3/IS150/IS904"/>
</dbReference>
<evidence type="ECO:0000313" key="10">
    <source>
        <dbReference type="EMBL" id="GJM64886.1"/>
    </source>
</evidence>
<dbReference type="PROSITE" id="PS50994">
    <property type="entry name" value="INTEGRASE"/>
    <property type="match status" value="1"/>
</dbReference>
<evidence type="ECO:0000313" key="7">
    <source>
        <dbReference type="EMBL" id="GJM63815.1"/>
    </source>
</evidence>
<organism evidence="9 11">
    <name type="scientific">Persicobacter diffluens</name>
    <dbReference type="NCBI Taxonomy" id="981"/>
    <lineage>
        <taxon>Bacteria</taxon>
        <taxon>Pseudomonadati</taxon>
        <taxon>Bacteroidota</taxon>
        <taxon>Cytophagia</taxon>
        <taxon>Cytophagales</taxon>
        <taxon>Persicobacteraceae</taxon>
        <taxon>Persicobacter</taxon>
    </lineage>
</organism>
<dbReference type="Pfam" id="PF00665">
    <property type="entry name" value="rve"/>
    <property type="match status" value="1"/>
</dbReference>
<feature type="region of interest" description="Disordered" evidence="1">
    <location>
        <begin position="322"/>
        <end position="341"/>
    </location>
</feature>
<dbReference type="GO" id="GO:0003676">
    <property type="term" value="F:nucleic acid binding"/>
    <property type="evidence" value="ECO:0007669"/>
    <property type="project" value="InterPro"/>
</dbReference>
<evidence type="ECO:0000313" key="4">
    <source>
        <dbReference type="EMBL" id="GJM61026.1"/>
    </source>
</evidence>
<accession>A0AAN5AMJ3</accession>
<feature type="compositionally biased region" description="Polar residues" evidence="1">
    <location>
        <begin position="329"/>
        <end position="341"/>
    </location>
</feature>
<dbReference type="EMBL" id="BQKE01000002">
    <property type="protein sequence ID" value="GJM63343.1"/>
    <property type="molecule type" value="Genomic_DNA"/>
</dbReference>
<evidence type="ECO:0000313" key="3">
    <source>
        <dbReference type="EMBL" id="GJM60751.1"/>
    </source>
</evidence>
<evidence type="ECO:0000313" key="5">
    <source>
        <dbReference type="EMBL" id="GJM62485.1"/>
    </source>
</evidence>
<dbReference type="EMBL" id="BQKE01000001">
    <property type="protein sequence ID" value="GJM61026.1"/>
    <property type="molecule type" value="Genomic_DNA"/>
</dbReference>
<evidence type="ECO:0000313" key="9">
    <source>
        <dbReference type="EMBL" id="GJM63867.1"/>
    </source>
</evidence>
<dbReference type="SUPFAM" id="SSF53098">
    <property type="entry name" value="Ribonuclease H-like"/>
    <property type="match status" value="1"/>
</dbReference>
<dbReference type="AlphaFoldDB" id="A0AAN5AMJ3"/>
<dbReference type="Gene3D" id="3.30.420.10">
    <property type="entry name" value="Ribonuclease H-like superfamily/Ribonuclease H"/>
    <property type="match status" value="1"/>
</dbReference>
<evidence type="ECO:0000256" key="1">
    <source>
        <dbReference type="SAM" id="MobiDB-lite"/>
    </source>
</evidence>
<evidence type="ECO:0000313" key="8">
    <source>
        <dbReference type="EMBL" id="GJM63835.1"/>
    </source>
</evidence>
<dbReference type="InterPro" id="IPR025948">
    <property type="entry name" value="HTH-like_dom"/>
</dbReference>
<evidence type="ECO:0000313" key="11">
    <source>
        <dbReference type="Proteomes" id="UP001310022"/>
    </source>
</evidence>
<protein>
    <submittedName>
        <fullName evidence="9">Transposase</fullName>
    </submittedName>
</protein>
<keyword evidence="11" id="KW-1185">Reference proteome</keyword>
<dbReference type="InterPro" id="IPR036397">
    <property type="entry name" value="RNaseH_sf"/>
</dbReference>
<feature type="domain" description="Integrase catalytic" evidence="2">
    <location>
        <begin position="105"/>
        <end position="275"/>
    </location>
</feature>
<evidence type="ECO:0000313" key="6">
    <source>
        <dbReference type="EMBL" id="GJM63343.1"/>
    </source>
</evidence>
<dbReference type="EMBL" id="BQKE01000003">
    <property type="protein sequence ID" value="GJM63815.1"/>
    <property type="molecule type" value="Genomic_DNA"/>
</dbReference>
<dbReference type="EMBL" id="BQKE01000001">
    <property type="protein sequence ID" value="GJM60751.1"/>
    <property type="molecule type" value="Genomic_DNA"/>
</dbReference>
<dbReference type="NCBIfam" id="NF033516">
    <property type="entry name" value="transpos_IS3"/>
    <property type="match status" value="1"/>
</dbReference>
<proteinExistence type="predicted"/>
<evidence type="ECO:0000259" key="2">
    <source>
        <dbReference type="PROSITE" id="PS50994"/>
    </source>
</evidence>
<dbReference type="PANTHER" id="PTHR46889:SF4">
    <property type="entry name" value="TRANSPOSASE INSO FOR INSERTION SEQUENCE ELEMENT IS911B-RELATED"/>
    <property type="match status" value="1"/>
</dbReference>
<comment type="caution">
    <text evidence="9">The sequence shown here is derived from an EMBL/GenBank/DDBJ whole genome shotgun (WGS) entry which is preliminary data.</text>
</comment>
<dbReference type="EMBL" id="BQKE01000003">
    <property type="protein sequence ID" value="GJM63867.1"/>
    <property type="molecule type" value="Genomic_DNA"/>
</dbReference>
<gene>
    <name evidence="3" type="ORF">PEDI_13030</name>
    <name evidence="4" type="ORF">PEDI_15780</name>
    <name evidence="5" type="ORF">PEDI_30370</name>
    <name evidence="6" type="ORF">PEDI_38950</name>
    <name evidence="7" type="ORF">PEDI_43670</name>
    <name evidence="8" type="ORF">PEDI_43870</name>
    <name evidence="9" type="ORF">PEDI_44190</name>
    <name evidence="10" type="ORF">PEDI_54380</name>
</gene>
<dbReference type="InterPro" id="IPR012337">
    <property type="entry name" value="RNaseH-like_sf"/>
</dbReference>
<dbReference type="Proteomes" id="UP001310022">
    <property type="component" value="Unassembled WGS sequence"/>
</dbReference>
<dbReference type="EMBL" id="BQKE01000002">
    <property type="protein sequence ID" value="GJM62485.1"/>
    <property type="molecule type" value="Genomic_DNA"/>
</dbReference>
<dbReference type="EMBL" id="BQKE01000008">
    <property type="protein sequence ID" value="GJM64886.1"/>
    <property type="molecule type" value="Genomic_DNA"/>
</dbReference>
<name>A0AAN5AMJ3_9BACT</name>
<dbReference type="Pfam" id="PF13276">
    <property type="entry name" value="HTH_21"/>
    <property type="match status" value="1"/>
</dbReference>
<dbReference type="InterPro" id="IPR048020">
    <property type="entry name" value="Transpos_IS3"/>
</dbReference>
<dbReference type="EMBL" id="BQKE01000003">
    <property type="protein sequence ID" value="GJM63835.1"/>
    <property type="molecule type" value="Genomic_DNA"/>
</dbReference>
<reference evidence="9 11" key="1">
    <citation type="submission" date="2021-12" db="EMBL/GenBank/DDBJ databases">
        <title>Genome sequencing of bacteria with rrn-lacking chromosome and rrn-plasmid.</title>
        <authorList>
            <person name="Anda M."/>
            <person name="Iwasaki W."/>
        </authorList>
    </citation>
    <scope>NUCLEOTIDE SEQUENCE [LARGE SCALE GENOMIC DNA]</scope>
    <source>
        <strain evidence="9 11">NBRC 15940</strain>
    </source>
</reference>
<sequence>MIAQITKHKYYYQPIKDRKHIGRKATTTTQKGHSVVPNEDVIGQIKRLKEDPITNYGYRMMTSQLKLEGYNINHKKVFRLMKDADLLQEKRKVSDKNYVKYRCVCPERPLQVLEMDIKMVWVTEHRRHAYILSIIDTFTRVILDWSVGYQMDQKMVIKAWERVIDNYLQPNDLLKQDLHVELRNDNGSQFSAKSVQEFLRENSIHQTFTHPYTPQENGHIESFHSILKKGLGQAPFWNLEELRERLEVFYEKYNNVRLHGSIAHLSPNLFWKAWEYDLIERTVINERKVKFRLTVPHSQLSGIMSQREVLCSNIPTLNGEGYLNEDVNGPNTPNSLQPSVN</sequence>